<accession>A0A9W8HMG2</accession>
<comment type="caution">
    <text evidence="1">The sequence shown here is derived from an EMBL/GenBank/DDBJ whole genome shotgun (WGS) entry which is preliminary data.</text>
</comment>
<name>A0A9W8HMG2_9FUNG</name>
<evidence type="ECO:0000313" key="1">
    <source>
        <dbReference type="EMBL" id="KAJ2789875.1"/>
    </source>
</evidence>
<evidence type="ECO:0000313" key="2">
    <source>
        <dbReference type="Proteomes" id="UP001140094"/>
    </source>
</evidence>
<proteinExistence type="predicted"/>
<keyword evidence="2" id="KW-1185">Reference proteome</keyword>
<feature type="non-terminal residue" evidence="1">
    <location>
        <position position="66"/>
    </location>
</feature>
<gene>
    <name evidence="1" type="ORF">H4R20_007103</name>
</gene>
<sequence length="66" mass="7350">MNFVDDQYTRVFQSLAAGMRNLPPSQSTSDSQMVRESSITLHSSVESKLAERAFSLSTQLPEELSI</sequence>
<organism evidence="1 2">
    <name type="scientific">Coemansia guatemalensis</name>
    <dbReference type="NCBI Taxonomy" id="2761395"/>
    <lineage>
        <taxon>Eukaryota</taxon>
        <taxon>Fungi</taxon>
        <taxon>Fungi incertae sedis</taxon>
        <taxon>Zoopagomycota</taxon>
        <taxon>Kickxellomycotina</taxon>
        <taxon>Kickxellomycetes</taxon>
        <taxon>Kickxellales</taxon>
        <taxon>Kickxellaceae</taxon>
        <taxon>Coemansia</taxon>
    </lineage>
</organism>
<protein>
    <submittedName>
        <fullName evidence="1">Uncharacterized protein</fullName>
    </submittedName>
</protein>
<dbReference type="AlphaFoldDB" id="A0A9W8HMG2"/>
<reference evidence="1" key="1">
    <citation type="submission" date="2022-07" db="EMBL/GenBank/DDBJ databases">
        <title>Phylogenomic reconstructions and comparative analyses of Kickxellomycotina fungi.</title>
        <authorList>
            <person name="Reynolds N.K."/>
            <person name="Stajich J.E."/>
            <person name="Barry K."/>
            <person name="Grigoriev I.V."/>
            <person name="Crous P."/>
            <person name="Smith M.E."/>
        </authorList>
    </citation>
    <scope>NUCLEOTIDE SEQUENCE</scope>
    <source>
        <strain evidence="1">NRRL 1565</strain>
    </source>
</reference>
<dbReference type="EMBL" id="JANBUO010003681">
    <property type="protein sequence ID" value="KAJ2789875.1"/>
    <property type="molecule type" value="Genomic_DNA"/>
</dbReference>
<dbReference type="Proteomes" id="UP001140094">
    <property type="component" value="Unassembled WGS sequence"/>
</dbReference>